<sequence length="558" mass="62957">MYKEQVPQPTTTTTATTTITKTTIPSIFILIDGDDDIDTPSTSFLFAYDFDNTLFRSSNKNKKNGGSDTDTETDMPRDPFANITGNRARARAGAGVGNAYPPGTNPYSIKMILLSVFLFLGFFSYFFPCAFVNLPGCSISTPKSTSIEDLRFEDTDLSKVQPDAMALDRFFTKGSLYLDQAAQLSGDFTHETHELSELSGAMAIGIGKWILHSEALLLQWNKWLKQQDAKSLKLWARASVEEHEQEKIGSAARKKIFGSSTSLKTHQVRKIAFIQDVKSHIDRTIQEFEDHETTRITLESQFTTLRSKIKELQDKIQDKHENLDKQLKEQEKSWFPKVDLIASLMIEMKGVKNFIVLGSATKKMFQGSGILGTEGVMVQWGDEVMGLKMRGDDGDDEEIEERWNFFGQIQDSQALYDKFLATVRNEVSHVVEQESGIQKDWETYQNFENGKQDQTDVLKKKLNDEGSLSVELKGLQGALKVMEVMVQCVTLAKDARSIKLPLWSKPPIQKEISKFSSTSKQQKSEGNKGEKKDDSFVDYVQTIATSLSLVFKVYRLVY</sequence>
<evidence type="ECO:0000256" key="2">
    <source>
        <dbReference type="SAM" id="MobiDB-lite"/>
    </source>
</evidence>
<keyword evidence="3" id="KW-1133">Transmembrane helix</keyword>
<keyword evidence="5" id="KW-1185">Reference proteome</keyword>
<feature type="transmembrane region" description="Helical" evidence="3">
    <location>
        <begin position="112"/>
        <end position="134"/>
    </location>
</feature>
<dbReference type="Proteomes" id="UP000308671">
    <property type="component" value="Unassembled WGS sequence"/>
</dbReference>
<comment type="caution">
    <text evidence="4">The sequence shown here is derived from an EMBL/GenBank/DDBJ whole genome shotgun (WGS) entry which is preliminary data.</text>
</comment>
<dbReference type="AlphaFoldDB" id="A0A4S8R919"/>
<proteinExistence type="predicted"/>
<keyword evidence="3" id="KW-0812">Transmembrane</keyword>
<feature type="region of interest" description="Disordered" evidence="2">
    <location>
        <begin position="59"/>
        <end position="82"/>
    </location>
</feature>
<protein>
    <submittedName>
        <fullName evidence="4">Uncharacterized protein</fullName>
    </submittedName>
</protein>
<dbReference type="OrthoDB" id="10389010at2759"/>
<feature type="compositionally biased region" description="Basic and acidic residues" evidence="2">
    <location>
        <begin position="522"/>
        <end position="532"/>
    </location>
</feature>
<evidence type="ECO:0000313" key="5">
    <source>
        <dbReference type="Proteomes" id="UP000308671"/>
    </source>
</evidence>
<feature type="compositionally biased region" description="Polar residues" evidence="2">
    <location>
        <begin position="59"/>
        <end position="68"/>
    </location>
</feature>
<organism evidence="4 5">
    <name type="scientific">Botrytis galanthina</name>
    <dbReference type="NCBI Taxonomy" id="278940"/>
    <lineage>
        <taxon>Eukaryota</taxon>
        <taxon>Fungi</taxon>
        <taxon>Dikarya</taxon>
        <taxon>Ascomycota</taxon>
        <taxon>Pezizomycotina</taxon>
        <taxon>Leotiomycetes</taxon>
        <taxon>Helotiales</taxon>
        <taxon>Sclerotiniaceae</taxon>
        <taxon>Botrytis</taxon>
    </lineage>
</organism>
<evidence type="ECO:0000256" key="1">
    <source>
        <dbReference type="SAM" id="Coils"/>
    </source>
</evidence>
<feature type="coiled-coil region" evidence="1">
    <location>
        <begin position="295"/>
        <end position="333"/>
    </location>
</feature>
<accession>A0A4S8R919</accession>
<feature type="region of interest" description="Disordered" evidence="2">
    <location>
        <begin position="513"/>
        <end position="532"/>
    </location>
</feature>
<keyword evidence="3" id="KW-0472">Membrane</keyword>
<evidence type="ECO:0000256" key="3">
    <source>
        <dbReference type="SAM" id="Phobius"/>
    </source>
</evidence>
<reference evidence="4 5" key="1">
    <citation type="submission" date="2017-12" db="EMBL/GenBank/DDBJ databases">
        <title>Comparative genomics of Botrytis spp.</title>
        <authorList>
            <person name="Valero-Jimenez C.A."/>
            <person name="Tapia P."/>
            <person name="Veloso J."/>
            <person name="Silva-Moreno E."/>
            <person name="Staats M."/>
            <person name="Valdes J.H."/>
            <person name="Van Kan J.A.L."/>
        </authorList>
    </citation>
    <scope>NUCLEOTIDE SEQUENCE [LARGE SCALE GENOMIC DNA]</scope>
    <source>
        <strain evidence="4 5">MUCL435</strain>
    </source>
</reference>
<gene>
    <name evidence="4" type="ORF">BGAL_0042g00060</name>
</gene>
<dbReference type="EMBL" id="PQXL01000042">
    <property type="protein sequence ID" value="THV53761.1"/>
    <property type="molecule type" value="Genomic_DNA"/>
</dbReference>
<name>A0A4S8R919_9HELO</name>
<keyword evidence="1" id="KW-0175">Coiled coil</keyword>
<evidence type="ECO:0000313" key="4">
    <source>
        <dbReference type="EMBL" id="THV53761.1"/>
    </source>
</evidence>